<dbReference type="AlphaFoldDB" id="A0A1H0ATC0"/>
<reference evidence="1 2" key="1">
    <citation type="submission" date="2016-10" db="EMBL/GenBank/DDBJ databases">
        <authorList>
            <person name="de Groot N.N."/>
        </authorList>
    </citation>
    <scope>NUCLEOTIDE SEQUENCE [LARGE SCALE GENOMIC DNA]</scope>
    <source>
        <strain evidence="1 2">CGMCC 1.3442</strain>
    </source>
</reference>
<dbReference type="STRING" id="237069.SAMN05216498_2067"/>
<name>A0A1H0ATC0_9BACI</name>
<accession>A0A1H0ATC0</accession>
<proteinExistence type="predicted"/>
<evidence type="ECO:0000313" key="2">
    <source>
        <dbReference type="Proteomes" id="UP000199334"/>
    </source>
</evidence>
<protein>
    <submittedName>
        <fullName evidence="1">Uncharacterized protein</fullName>
    </submittedName>
</protein>
<evidence type="ECO:0000313" key="1">
    <source>
        <dbReference type="EMBL" id="SDN36707.1"/>
    </source>
</evidence>
<dbReference type="Proteomes" id="UP000199334">
    <property type="component" value="Unassembled WGS sequence"/>
</dbReference>
<dbReference type="EMBL" id="FNIG01000004">
    <property type="protein sequence ID" value="SDN36707.1"/>
    <property type="molecule type" value="Genomic_DNA"/>
</dbReference>
<sequence length="163" mass="18837">MLNEPKDYEVFKEYPNELYKGHDAIIAFVTTLDEMVDLTKKIVGQKLLNEKGYLFLAYPKKGNKRYDTYIHRDEIFPAMKTKEGYVFDSDVKFAMVVSMDDTYTVFSLKNEKKPAKKSVALNGTGIVWVDGLKFEEVDFNTPTTHIDLEQSLQDEPVNLSFEE</sequence>
<keyword evidence="2" id="KW-1185">Reference proteome</keyword>
<organism evidence="1 2">
    <name type="scientific">Tenuibacillus multivorans</name>
    <dbReference type="NCBI Taxonomy" id="237069"/>
    <lineage>
        <taxon>Bacteria</taxon>
        <taxon>Bacillati</taxon>
        <taxon>Bacillota</taxon>
        <taxon>Bacilli</taxon>
        <taxon>Bacillales</taxon>
        <taxon>Bacillaceae</taxon>
        <taxon>Tenuibacillus</taxon>
    </lineage>
</organism>
<gene>
    <name evidence="1" type="ORF">SAMN05216498_2067</name>
</gene>